<organism evidence="3 4">
    <name type="scientific">Gordonia defluvii</name>
    <dbReference type="NCBI Taxonomy" id="283718"/>
    <lineage>
        <taxon>Bacteria</taxon>
        <taxon>Bacillati</taxon>
        <taxon>Actinomycetota</taxon>
        <taxon>Actinomycetes</taxon>
        <taxon>Mycobacteriales</taxon>
        <taxon>Gordoniaceae</taxon>
        <taxon>Gordonia</taxon>
    </lineage>
</organism>
<sequence length="110" mass="11750">MTRRPGAGDGWPALVAQTIEGSPKLDGARCAELPGSFDARDVGESRSSVEERHRLAVGLCHACPALAACRAHYGPDPDPRLGVVAGIAPATRHQRRTNEEITNRTQEKIA</sequence>
<protein>
    <recommendedName>
        <fullName evidence="2">4Fe-4S Wbl-type domain-containing protein</fullName>
    </recommendedName>
</protein>
<name>A0ABP6KWZ6_9ACTN</name>
<evidence type="ECO:0000313" key="4">
    <source>
        <dbReference type="Proteomes" id="UP001501035"/>
    </source>
</evidence>
<evidence type="ECO:0000256" key="1">
    <source>
        <dbReference type="SAM" id="MobiDB-lite"/>
    </source>
</evidence>
<feature type="region of interest" description="Disordered" evidence="1">
    <location>
        <begin position="87"/>
        <end position="110"/>
    </location>
</feature>
<comment type="caution">
    <text evidence="3">The sequence shown here is derived from an EMBL/GenBank/DDBJ whole genome shotgun (WGS) entry which is preliminary data.</text>
</comment>
<keyword evidence="4" id="KW-1185">Reference proteome</keyword>
<dbReference type="InterPro" id="IPR034768">
    <property type="entry name" value="4FE4S_WBL"/>
</dbReference>
<reference evidence="4" key="1">
    <citation type="journal article" date="2019" name="Int. J. Syst. Evol. Microbiol.">
        <title>The Global Catalogue of Microorganisms (GCM) 10K type strain sequencing project: providing services to taxonomists for standard genome sequencing and annotation.</title>
        <authorList>
            <consortium name="The Broad Institute Genomics Platform"/>
            <consortium name="The Broad Institute Genome Sequencing Center for Infectious Disease"/>
            <person name="Wu L."/>
            <person name="Ma J."/>
        </authorList>
    </citation>
    <scope>NUCLEOTIDE SEQUENCE [LARGE SCALE GENOMIC DNA]</scope>
    <source>
        <strain evidence="4">JCM 14234</strain>
    </source>
</reference>
<gene>
    <name evidence="3" type="ORF">GCM10010528_00660</name>
</gene>
<feature type="compositionally biased region" description="Basic and acidic residues" evidence="1">
    <location>
        <begin position="96"/>
        <end position="110"/>
    </location>
</feature>
<dbReference type="PROSITE" id="PS51674">
    <property type="entry name" value="4FE4S_WBL"/>
    <property type="match status" value="1"/>
</dbReference>
<accession>A0ABP6KWZ6</accession>
<evidence type="ECO:0000259" key="2">
    <source>
        <dbReference type="PROSITE" id="PS51674"/>
    </source>
</evidence>
<dbReference type="Proteomes" id="UP001501035">
    <property type="component" value="Unassembled WGS sequence"/>
</dbReference>
<dbReference type="EMBL" id="BAAAVS010000001">
    <property type="protein sequence ID" value="GAA3022446.1"/>
    <property type="molecule type" value="Genomic_DNA"/>
</dbReference>
<evidence type="ECO:0000313" key="3">
    <source>
        <dbReference type="EMBL" id="GAA3022446.1"/>
    </source>
</evidence>
<dbReference type="RefSeq" id="WP_344716186.1">
    <property type="nucleotide sequence ID" value="NZ_BAAAVS010000001.1"/>
</dbReference>
<feature type="domain" description="4Fe-4S Wbl-type" evidence="2">
    <location>
        <begin position="29"/>
        <end position="94"/>
    </location>
</feature>
<proteinExistence type="predicted"/>